<reference evidence="11 12" key="1">
    <citation type="submission" date="2017-07" db="EMBL/GenBank/DDBJ databases">
        <title>Phylogenetic study on the rhizospheric bacterium Ochrobactrum sp. A44.</title>
        <authorList>
            <person name="Krzyzanowska D.M."/>
            <person name="Ossowicki A."/>
            <person name="Rajewska M."/>
            <person name="Maciag T."/>
            <person name="Kaczynski Z."/>
            <person name="Czerwicka M."/>
            <person name="Jafra S."/>
        </authorList>
    </citation>
    <scope>NUCLEOTIDE SEQUENCE [LARGE SCALE GENOMIC DNA]</scope>
    <source>
        <strain evidence="11 12">A44</strain>
    </source>
</reference>
<evidence type="ECO:0000256" key="4">
    <source>
        <dbReference type="ARBA" id="ARBA00022475"/>
    </source>
</evidence>
<dbReference type="EMBL" id="CP022603">
    <property type="protein sequence ID" value="ASV84306.1"/>
    <property type="molecule type" value="Genomic_DNA"/>
</dbReference>
<dbReference type="GO" id="GO:0022857">
    <property type="term" value="F:transmembrane transporter activity"/>
    <property type="evidence" value="ECO:0007669"/>
    <property type="project" value="InterPro"/>
</dbReference>
<dbReference type="InterPro" id="IPR035906">
    <property type="entry name" value="MetI-like_sf"/>
</dbReference>
<feature type="transmembrane region" description="Helical" evidence="9">
    <location>
        <begin position="73"/>
        <end position="93"/>
    </location>
</feature>
<dbReference type="RefSeq" id="WP_095445063.1">
    <property type="nucleotide sequence ID" value="NZ_CP022603.1"/>
</dbReference>
<dbReference type="InterPro" id="IPR000515">
    <property type="entry name" value="MetI-like"/>
</dbReference>
<keyword evidence="5" id="KW-0997">Cell inner membrane</keyword>
<gene>
    <name evidence="11" type="ORF">CES85_5100</name>
</gene>
<dbReference type="Proteomes" id="UP000215256">
    <property type="component" value="Chromosome 2"/>
</dbReference>
<dbReference type="CDD" id="cd06261">
    <property type="entry name" value="TM_PBP2"/>
    <property type="match status" value="1"/>
</dbReference>
<dbReference type="OrthoDB" id="9815029at2"/>
<evidence type="ECO:0000256" key="8">
    <source>
        <dbReference type="ARBA" id="ARBA00023136"/>
    </source>
</evidence>
<organism evidence="11 12">
    <name type="scientific">Ochrobactrum quorumnocens</name>
    <dbReference type="NCBI Taxonomy" id="271865"/>
    <lineage>
        <taxon>Bacteria</taxon>
        <taxon>Pseudomonadati</taxon>
        <taxon>Pseudomonadota</taxon>
        <taxon>Alphaproteobacteria</taxon>
        <taxon>Hyphomicrobiales</taxon>
        <taxon>Brucellaceae</taxon>
        <taxon>Brucella/Ochrobactrum group</taxon>
        <taxon>Ochrobactrum</taxon>
    </lineage>
</organism>
<evidence type="ECO:0000256" key="5">
    <source>
        <dbReference type="ARBA" id="ARBA00022519"/>
    </source>
</evidence>
<dbReference type="InterPro" id="IPR010065">
    <property type="entry name" value="AA_ABC_transptr_permease_3TM"/>
</dbReference>
<keyword evidence="7 9" id="KW-1133">Transmembrane helix</keyword>
<keyword evidence="6 9" id="KW-0812">Transmembrane</keyword>
<dbReference type="GO" id="GO:0043190">
    <property type="term" value="C:ATP-binding cassette (ABC) transporter complex"/>
    <property type="evidence" value="ECO:0007669"/>
    <property type="project" value="InterPro"/>
</dbReference>
<dbReference type="SUPFAM" id="SSF161098">
    <property type="entry name" value="MetI-like"/>
    <property type="match status" value="1"/>
</dbReference>
<dbReference type="Gene3D" id="1.10.3720.10">
    <property type="entry name" value="MetI-like"/>
    <property type="match status" value="1"/>
</dbReference>
<dbReference type="KEGG" id="och:CES85_5100"/>
<dbReference type="PROSITE" id="PS50928">
    <property type="entry name" value="ABC_TM1"/>
    <property type="match status" value="1"/>
</dbReference>
<evidence type="ECO:0000256" key="7">
    <source>
        <dbReference type="ARBA" id="ARBA00022989"/>
    </source>
</evidence>
<keyword evidence="4" id="KW-1003">Cell membrane</keyword>
<evidence type="ECO:0000313" key="11">
    <source>
        <dbReference type="EMBL" id="ASV84306.1"/>
    </source>
</evidence>
<comment type="subcellular location">
    <subcellularLocation>
        <location evidence="1">Cell inner membrane</location>
        <topology evidence="1">Multi-pass membrane protein</topology>
    </subcellularLocation>
    <subcellularLocation>
        <location evidence="9">Cell membrane</location>
        <topology evidence="9">Multi-pass membrane protein</topology>
    </subcellularLocation>
</comment>
<feature type="transmembrane region" description="Helical" evidence="9">
    <location>
        <begin position="204"/>
        <end position="223"/>
    </location>
</feature>
<evidence type="ECO:0000256" key="3">
    <source>
        <dbReference type="ARBA" id="ARBA00022448"/>
    </source>
</evidence>
<dbReference type="NCBIfam" id="TIGR01726">
    <property type="entry name" value="HEQRo_perm_3TM"/>
    <property type="match status" value="1"/>
</dbReference>
<name>A0A248UCB6_9HYPH</name>
<feature type="transmembrane region" description="Helical" evidence="9">
    <location>
        <begin position="20"/>
        <end position="46"/>
    </location>
</feature>
<protein>
    <submittedName>
        <fullName evidence="11">Amino ABC transporter, permease, 3-TM region, His/Glu/Gln/Arg/opine family domain protein</fullName>
    </submittedName>
</protein>
<evidence type="ECO:0000313" key="12">
    <source>
        <dbReference type="Proteomes" id="UP000215256"/>
    </source>
</evidence>
<comment type="similarity">
    <text evidence="2">Belongs to the binding-protein-dependent transport system permease family. HisMQ subfamily.</text>
</comment>
<proteinExistence type="inferred from homology"/>
<evidence type="ECO:0000256" key="2">
    <source>
        <dbReference type="ARBA" id="ARBA00010072"/>
    </source>
</evidence>
<dbReference type="AlphaFoldDB" id="A0A248UCB6"/>
<feature type="transmembrane region" description="Helical" evidence="9">
    <location>
        <begin position="99"/>
        <end position="118"/>
    </location>
</feature>
<feature type="domain" description="ABC transmembrane type-1" evidence="10">
    <location>
        <begin position="23"/>
        <end position="223"/>
    </location>
</feature>
<evidence type="ECO:0000256" key="9">
    <source>
        <dbReference type="RuleBase" id="RU363032"/>
    </source>
</evidence>
<sequence>MKAFLDILSFGPDGWGHVLMMAALVSVSLAVLGFLLGAIIGVFAAWAKISGGLALRGIADGYTTIIRGIPDLLVIYLFYFGGSAAVTAIGRMFGAQGFVGFPAFLAGVLAIGISCGAHHTEVFRGAFRAVSKGELEAASACGMGQALKFRRIIAPLALRHALPGLGNVWQVALKESALISVVGVVDILRQSQIGAGSTGLPFNFYLIAGALYLLISSVSGTILQRAERHFSRGVRRAK</sequence>
<accession>A0A248UCB6</accession>
<evidence type="ECO:0000256" key="6">
    <source>
        <dbReference type="ARBA" id="ARBA00022692"/>
    </source>
</evidence>
<dbReference type="InterPro" id="IPR051613">
    <property type="entry name" value="ABC_transp_permease_HisMQ"/>
</dbReference>
<dbReference type="PANTHER" id="PTHR30133">
    <property type="entry name" value="CATIONIC AMINO ACID TRANSPORTER, MEMBRANE COMPONENT"/>
    <property type="match status" value="1"/>
</dbReference>
<evidence type="ECO:0000259" key="10">
    <source>
        <dbReference type="PROSITE" id="PS50928"/>
    </source>
</evidence>
<evidence type="ECO:0000256" key="1">
    <source>
        <dbReference type="ARBA" id="ARBA00004429"/>
    </source>
</evidence>
<keyword evidence="3 9" id="KW-0813">Transport</keyword>
<dbReference type="Pfam" id="PF00528">
    <property type="entry name" value="BPD_transp_1"/>
    <property type="match status" value="1"/>
</dbReference>
<keyword evidence="8 9" id="KW-0472">Membrane</keyword>